<keyword evidence="4" id="KW-0472">Membrane</keyword>
<comment type="caution">
    <text evidence="6">The sequence shown here is derived from an EMBL/GenBank/DDBJ whole genome shotgun (WGS) entry which is preliminary data.</text>
</comment>
<dbReference type="EMBL" id="SRMA01025447">
    <property type="protein sequence ID" value="TRY94372.1"/>
    <property type="molecule type" value="Genomic_DNA"/>
</dbReference>
<dbReference type="PANTHER" id="PTHR43245">
    <property type="entry name" value="BIFUNCTIONAL POLYMYXIN RESISTANCE PROTEIN ARNA"/>
    <property type="match status" value="1"/>
</dbReference>
<dbReference type="Gene3D" id="3.40.50.720">
    <property type="entry name" value="NAD(P)-binding Rossmann-like Domain"/>
    <property type="match status" value="1"/>
</dbReference>
<keyword evidence="4" id="KW-0812">Transmembrane</keyword>
<dbReference type="OrthoDB" id="2735536at2759"/>
<dbReference type="InterPro" id="IPR036291">
    <property type="entry name" value="NAD(P)-bd_dom_sf"/>
</dbReference>
<reference evidence="6 7" key="1">
    <citation type="journal article" date="2019" name="Sci. Data">
        <title>Hybrid genome assembly and annotation of Danionella translucida.</title>
        <authorList>
            <person name="Kadobianskyi M."/>
            <person name="Schulze L."/>
            <person name="Schuelke M."/>
            <person name="Judkewitz B."/>
        </authorList>
    </citation>
    <scope>NUCLEOTIDE SEQUENCE [LARGE SCALE GENOMIC DNA]</scope>
    <source>
        <strain evidence="6 7">Bolton</strain>
    </source>
</reference>
<keyword evidence="2" id="KW-0560">Oxidoreductase</keyword>
<comment type="similarity">
    <text evidence="1">Belongs to the 3-beta-HSD family.</text>
</comment>
<evidence type="ECO:0000259" key="5">
    <source>
        <dbReference type="Pfam" id="PF01073"/>
    </source>
</evidence>
<evidence type="ECO:0000256" key="4">
    <source>
        <dbReference type="SAM" id="Phobius"/>
    </source>
</evidence>
<dbReference type="InterPro" id="IPR050177">
    <property type="entry name" value="Lipid_A_modif_metabolic_enz"/>
</dbReference>
<dbReference type="SUPFAM" id="SSF51735">
    <property type="entry name" value="NAD(P)-binding Rossmann-fold domains"/>
    <property type="match status" value="1"/>
</dbReference>
<proteinExistence type="inferred from homology"/>
<organism evidence="6 7">
    <name type="scientific">Danionella cerebrum</name>
    <dbReference type="NCBI Taxonomy" id="2873325"/>
    <lineage>
        <taxon>Eukaryota</taxon>
        <taxon>Metazoa</taxon>
        <taxon>Chordata</taxon>
        <taxon>Craniata</taxon>
        <taxon>Vertebrata</taxon>
        <taxon>Euteleostomi</taxon>
        <taxon>Actinopterygii</taxon>
        <taxon>Neopterygii</taxon>
        <taxon>Teleostei</taxon>
        <taxon>Ostariophysi</taxon>
        <taxon>Cypriniformes</taxon>
        <taxon>Danionidae</taxon>
        <taxon>Danioninae</taxon>
        <taxon>Danionella</taxon>
    </lineage>
</organism>
<name>A0A553QWL9_9TELE</name>
<evidence type="ECO:0000313" key="6">
    <source>
        <dbReference type="EMBL" id="TRY94372.1"/>
    </source>
</evidence>
<protein>
    <recommendedName>
        <fullName evidence="5">3-beta hydroxysteroid dehydrogenase/isomerase domain-containing protein</fullName>
    </recommendedName>
</protein>
<gene>
    <name evidence="6" type="ORF">DNTS_006265</name>
</gene>
<feature type="domain" description="3-beta hydroxysteroid dehydrogenase/isomerase" evidence="5">
    <location>
        <begin position="113"/>
        <end position="382"/>
    </location>
</feature>
<dbReference type="PANTHER" id="PTHR43245:SF51">
    <property type="entry name" value="SHORT CHAIN DEHYDROGENASE_REDUCTASE FAMILY 42E, MEMBER 2"/>
    <property type="match status" value="1"/>
</dbReference>
<evidence type="ECO:0000256" key="2">
    <source>
        <dbReference type="ARBA" id="ARBA00023002"/>
    </source>
</evidence>
<evidence type="ECO:0000256" key="1">
    <source>
        <dbReference type="ARBA" id="ARBA00009219"/>
    </source>
</evidence>
<keyword evidence="7" id="KW-1185">Reference proteome</keyword>
<keyword evidence="4" id="KW-1133">Transmembrane helix</keyword>
<evidence type="ECO:0000313" key="7">
    <source>
        <dbReference type="Proteomes" id="UP000316079"/>
    </source>
</evidence>
<evidence type="ECO:0000256" key="3">
    <source>
        <dbReference type="ARBA" id="ARBA00023027"/>
    </source>
</evidence>
<accession>A0A553QWL9</accession>
<dbReference type="AlphaFoldDB" id="A0A553QWL9"/>
<feature type="transmembrane region" description="Helical" evidence="4">
    <location>
        <begin position="467"/>
        <end position="489"/>
    </location>
</feature>
<sequence>MPSELTDTTQLIEINTGTREERQQFERKSVNLGTTSTIPMMMNESVCLCPVEPLPTTGILDRHLQTLACTHPSTATPLRHRANGAVGASCNSPDCLASRRLEAAGQSWRGSVLVTGGSGYFGFRLGRALARRGVSVVLLDLHKPAWDVPEGAVFQQIDIRDYDALYKIGAGVDVVFHTASYGMSGPEQLRRKQVESVNVGGTNNIINMCVARGVSRLIYTSTVNVVFSGRPIEDGNEDSVPCVPPHMHIDHYSRTKAVAERMVLAADRRATKGGGSLHTCVLRPCGIYGPEERRHLHRVMVNVERRLFSFRFGDPDAKMNWVHVDNLVMAHVLAAEALTAEKSYVASGQAYFINDGESVNVFDWLTPLFERLGYCRPLIHLPVSLVYSAAILMERLHVALSPIMEIPLLLTRNEVRNVAVSHTFSIDKARRELGFRPLRFSLTDSVDQYLQSRAASTHAASPWKQTFLMMMMMMILFIGIVTLIVCSTLRQ</sequence>
<dbReference type="InterPro" id="IPR002225">
    <property type="entry name" value="3Beta_OHSteriod_DH/Estase"/>
</dbReference>
<dbReference type="Proteomes" id="UP000316079">
    <property type="component" value="Unassembled WGS sequence"/>
</dbReference>
<dbReference type="Pfam" id="PF01073">
    <property type="entry name" value="3Beta_HSD"/>
    <property type="match status" value="1"/>
</dbReference>
<dbReference type="GO" id="GO:0016616">
    <property type="term" value="F:oxidoreductase activity, acting on the CH-OH group of donors, NAD or NADP as acceptor"/>
    <property type="evidence" value="ECO:0007669"/>
    <property type="project" value="InterPro"/>
</dbReference>
<keyword evidence="3" id="KW-0520">NAD</keyword>
<dbReference type="GO" id="GO:0006694">
    <property type="term" value="P:steroid biosynthetic process"/>
    <property type="evidence" value="ECO:0007669"/>
    <property type="project" value="InterPro"/>
</dbReference>
<dbReference type="STRING" id="623744.A0A553QWL9"/>
<dbReference type="FunFam" id="3.40.50.720:FF:000138">
    <property type="entry name" value="Short-chain dehydrogenase/reductase family 42E member 1"/>
    <property type="match status" value="1"/>
</dbReference>